<dbReference type="AlphaFoldDB" id="A0A9P6ECH3"/>
<protein>
    <recommendedName>
        <fullName evidence="3">F-box domain-containing protein</fullName>
    </recommendedName>
</protein>
<name>A0A9P6ECH3_9AGAR</name>
<dbReference type="EMBL" id="MU157872">
    <property type="protein sequence ID" value="KAF9526378.1"/>
    <property type="molecule type" value="Genomic_DNA"/>
</dbReference>
<organism evidence="1 2">
    <name type="scientific">Crepidotus variabilis</name>
    <dbReference type="NCBI Taxonomy" id="179855"/>
    <lineage>
        <taxon>Eukaryota</taxon>
        <taxon>Fungi</taxon>
        <taxon>Dikarya</taxon>
        <taxon>Basidiomycota</taxon>
        <taxon>Agaricomycotina</taxon>
        <taxon>Agaricomycetes</taxon>
        <taxon>Agaricomycetidae</taxon>
        <taxon>Agaricales</taxon>
        <taxon>Agaricineae</taxon>
        <taxon>Crepidotaceae</taxon>
        <taxon>Crepidotus</taxon>
    </lineage>
</organism>
<reference evidence="1" key="1">
    <citation type="submission" date="2020-11" db="EMBL/GenBank/DDBJ databases">
        <authorList>
            <consortium name="DOE Joint Genome Institute"/>
            <person name="Ahrendt S."/>
            <person name="Riley R."/>
            <person name="Andreopoulos W."/>
            <person name="Labutti K."/>
            <person name="Pangilinan J."/>
            <person name="Ruiz-Duenas F.J."/>
            <person name="Barrasa J.M."/>
            <person name="Sanchez-Garcia M."/>
            <person name="Camarero S."/>
            <person name="Miyauchi S."/>
            <person name="Serrano A."/>
            <person name="Linde D."/>
            <person name="Babiker R."/>
            <person name="Drula E."/>
            <person name="Ayuso-Fernandez I."/>
            <person name="Pacheco R."/>
            <person name="Padilla G."/>
            <person name="Ferreira P."/>
            <person name="Barriuso J."/>
            <person name="Kellner H."/>
            <person name="Castanera R."/>
            <person name="Alfaro M."/>
            <person name="Ramirez L."/>
            <person name="Pisabarro A.G."/>
            <person name="Kuo A."/>
            <person name="Tritt A."/>
            <person name="Lipzen A."/>
            <person name="He G."/>
            <person name="Yan M."/>
            <person name="Ng V."/>
            <person name="Cullen D."/>
            <person name="Martin F."/>
            <person name="Rosso M.-N."/>
            <person name="Henrissat B."/>
            <person name="Hibbett D."/>
            <person name="Martinez A.T."/>
            <person name="Grigoriev I.V."/>
        </authorList>
    </citation>
    <scope>NUCLEOTIDE SEQUENCE</scope>
    <source>
        <strain evidence="1">CBS 506.95</strain>
    </source>
</reference>
<dbReference type="Proteomes" id="UP000807306">
    <property type="component" value="Unassembled WGS sequence"/>
</dbReference>
<keyword evidence="2" id="KW-1185">Reference proteome</keyword>
<comment type="caution">
    <text evidence="1">The sequence shown here is derived from an EMBL/GenBank/DDBJ whole genome shotgun (WGS) entry which is preliminary data.</text>
</comment>
<evidence type="ECO:0000313" key="1">
    <source>
        <dbReference type="EMBL" id="KAF9526378.1"/>
    </source>
</evidence>
<sequence>MASGKCSINKLPAELLAEIFDFSIDRERFGDSERHELYFRIHGKAAPLNLVGVCRLWRILALNTTTLWDSISFHSSHKLPRIKGWLDLAPNVRFSLKTPHYNPSDKTDDSRVCSIFRLLSKTCNRWKSLSTFLGEMMAEEFLAFLQNVDLASLSLNDLAITVDFFTPSFEEKLSSVVSYLPFMPTIQHLTFEVHRTCNVHLQDLNIPWSQYETIHIQFPNLSIEEIALCLSNCIVAKRIHFHSWGSQPLPHPSRPYDPPFSLDSLTTLSLSKGVDPLNILPYFTLPNLNELLIDVRERNHAALESFLLRTPSLHTLIIGESLQPSYEFVGASDQDLVYWFCSAYLRCLPCFQLLLHDVDSPKRLGRDFIERVAKTGVAFPPLICFRGDHIAGVTRKNRFEFIGWRDRLQEGCQVYWTYKEGVFQ</sequence>
<evidence type="ECO:0008006" key="3">
    <source>
        <dbReference type="Google" id="ProtNLM"/>
    </source>
</evidence>
<evidence type="ECO:0000313" key="2">
    <source>
        <dbReference type="Proteomes" id="UP000807306"/>
    </source>
</evidence>
<proteinExistence type="predicted"/>
<dbReference type="OrthoDB" id="3217549at2759"/>
<gene>
    <name evidence="1" type="ORF">CPB83DRAFT_908484</name>
</gene>
<accession>A0A9P6ECH3</accession>